<evidence type="ECO:0000313" key="2">
    <source>
        <dbReference type="Proteomes" id="UP001172684"/>
    </source>
</evidence>
<evidence type="ECO:0008006" key="3">
    <source>
        <dbReference type="Google" id="ProtNLM"/>
    </source>
</evidence>
<evidence type="ECO:0000313" key="1">
    <source>
        <dbReference type="EMBL" id="KAJ9658216.1"/>
    </source>
</evidence>
<dbReference type="EMBL" id="JAPDRL010000090">
    <property type="protein sequence ID" value="KAJ9658216.1"/>
    <property type="molecule type" value="Genomic_DNA"/>
</dbReference>
<dbReference type="Pfam" id="PF12013">
    <property type="entry name" value="OrsD"/>
    <property type="match status" value="1"/>
</dbReference>
<proteinExistence type="predicted"/>
<protein>
    <recommendedName>
        <fullName evidence="3">C2H2-type domain-containing protein</fullName>
    </recommendedName>
</protein>
<comment type="caution">
    <text evidence="1">The sequence shown here is derived from an EMBL/GenBank/DDBJ whole genome shotgun (WGS) entry which is preliminary data.</text>
</comment>
<accession>A0ABQ9NM24</accession>
<gene>
    <name evidence="1" type="ORF">H2201_007889</name>
</gene>
<dbReference type="InterPro" id="IPR022698">
    <property type="entry name" value="OrsD"/>
</dbReference>
<organism evidence="1 2">
    <name type="scientific">Coniosporium apollinis</name>
    <dbReference type="NCBI Taxonomy" id="61459"/>
    <lineage>
        <taxon>Eukaryota</taxon>
        <taxon>Fungi</taxon>
        <taxon>Dikarya</taxon>
        <taxon>Ascomycota</taxon>
        <taxon>Pezizomycotina</taxon>
        <taxon>Dothideomycetes</taxon>
        <taxon>Dothideomycetes incertae sedis</taxon>
        <taxon>Coniosporium</taxon>
    </lineage>
</organism>
<name>A0ABQ9NM24_9PEZI</name>
<reference evidence="1" key="1">
    <citation type="submission" date="2022-10" db="EMBL/GenBank/DDBJ databases">
        <title>Culturing micro-colonial fungi from biological soil crusts in the Mojave desert and describing Neophaeococcomyces mojavensis, and introducing the new genera and species Taxawa tesnikishii.</title>
        <authorList>
            <person name="Kurbessoian T."/>
            <person name="Stajich J.E."/>
        </authorList>
    </citation>
    <scope>NUCLEOTIDE SEQUENCE</scope>
    <source>
        <strain evidence="1">TK_1</strain>
    </source>
</reference>
<keyword evidence="2" id="KW-1185">Reference proteome</keyword>
<sequence length="478" mass="54774">MEAFVYDPERRVLICAECGFCLPPKRDLWKRHLRNQPHQIFGQQLKSLIELFSTYRLLAPDKVQHPGKETVQAIDGLKQHDGFRCYLCSEGLTRSLKTVKDHVSQVHGRKPAKQNRPIPLWAQCKLQTFFAETQHVRYFVVEEGASELADSRSATTLAKEEEEFFRQQDEDLKQTERDAAEEANKVHGFGSHKSAVVPWLRRTGIAEHIQDLKKDEVRASIALPKDSDQEPELVAMLEGMEAILREAHSWCFDGPDCMLTWPRQVVLNRFQSSKVELLGKTRAFDPDKEASTLATYFGLWKQLLAYMYRVVDPLKKALEALCIRLIYHNVGGKRYSSPLVSFCAMLSVKPSTSGWMRPGDYSSHLSGLIWVVQLLVFHHSAGQELKGLGDTLKSIKRICEKFLQQTAESPVGELLRWRLLLLKISKDDVGAHQARWDEDEQILTYDDTELRMDEVPKLMLLEYEQACELLYGELIFGA</sequence>
<dbReference type="Proteomes" id="UP001172684">
    <property type="component" value="Unassembled WGS sequence"/>
</dbReference>